<comment type="catalytic activity">
    <reaction evidence="1">
        <text>ATP = 3',5'-cyclic AMP + diphosphate</text>
        <dbReference type="Rhea" id="RHEA:15389"/>
        <dbReference type="ChEBI" id="CHEBI:30616"/>
        <dbReference type="ChEBI" id="CHEBI:33019"/>
        <dbReference type="ChEBI" id="CHEBI:58165"/>
        <dbReference type="EC" id="4.6.1.1"/>
    </reaction>
</comment>
<evidence type="ECO:0000256" key="1">
    <source>
        <dbReference type="ARBA" id="ARBA00001593"/>
    </source>
</evidence>
<comment type="subcellular location">
    <subcellularLocation>
        <location evidence="2">Membrane</location>
    </subcellularLocation>
</comment>
<gene>
    <name evidence="20" type="ORF">ENR15_02515</name>
</gene>
<proteinExistence type="inferred from homology"/>
<dbReference type="GO" id="GO:0035556">
    <property type="term" value="P:intracellular signal transduction"/>
    <property type="evidence" value="ECO:0007669"/>
    <property type="project" value="InterPro"/>
</dbReference>
<dbReference type="SUPFAM" id="SSF55073">
    <property type="entry name" value="Nucleotide cyclase"/>
    <property type="match status" value="1"/>
</dbReference>
<evidence type="ECO:0000256" key="10">
    <source>
        <dbReference type="ARBA" id="ARBA00022989"/>
    </source>
</evidence>
<feature type="domain" description="Guanylate cyclase" evidence="19">
    <location>
        <begin position="140"/>
        <end position="267"/>
    </location>
</feature>
<name>A0A7C3VHI3_9CYAN</name>
<dbReference type="AlphaFoldDB" id="A0A7C3VHI3"/>
<comment type="similarity">
    <text evidence="17">Belongs to the adenylyl cyclase class-4/guanylyl cyclase family.</text>
</comment>
<dbReference type="GO" id="GO:0004016">
    <property type="term" value="F:adenylate cyclase activity"/>
    <property type="evidence" value="ECO:0007669"/>
    <property type="project" value="UniProtKB-EC"/>
</dbReference>
<evidence type="ECO:0000313" key="20">
    <source>
        <dbReference type="EMBL" id="HGF99556.1"/>
    </source>
</evidence>
<evidence type="ECO:0000256" key="7">
    <source>
        <dbReference type="ARBA" id="ARBA00022741"/>
    </source>
</evidence>
<feature type="transmembrane region" description="Helical" evidence="18">
    <location>
        <begin position="76"/>
        <end position="96"/>
    </location>
</feature>
<comment type="subunit">
    <text evidence="16">Homodimer. Can also exist as monomer.</text>
</comment>
<evidence type="ECO:0000256" key="15">
    <source>
        <dbReference type="ARBA" id="ARBA00032637"/>
    </source>
</evidence>
<dbReference type="InterPro" id="IPR050401">
    <property type="entry name" value="Cyclic_nucleotide_synthase"/>
</dbReference>
<dbReference type="PROSITE" id="PS50125">
    <property type="entry name" value="GUANYLATE_CYCLASE_2"/>
    <property type="match status" value="1"/>
</dbReference>
<dbReference type="InterPro" id="IPR029787">
    <property type="entry name" value="Nucleotide_cyclase"/>
</dbReference>
<sequence length="329" mass="36064">MSIPNNPEVLIFYDATKGELRENQPKPAPLTGSAAHLCGEPGNCTRNLTVADRQWQIEIRPAAGYFTFQTHATSTVVLVGGLLLSTVLGAYLFNFLRYTAEIESERHKSEMLLLNILPEAIASRLKQDHQTIAESFPEVTVLFADIVGFTQLSVRVSPTELVHLLNQVFSTFDRLSEKHGLEKIKTIGDAYMAVGGLPKPRPDHADAVAEMALEMQSEIARFNADNHTNLSIRIGINTGPVVAGVIGKKKFIYDLWGDAVNTASRMESHGLPDAIHVTDSTYQLLQEKFILEARGIIQIKGKGEMATYLLKGRKDNNIAGQTPGNLAAS</sequence>
<dbReference type="PROSITE" id="PS00452">
    <property type="entry name" value="GUANYLATE_CYCLASE_1"/>
    <property type="match status" value="1"/>
</dbReference>
<evidence type="ECO:0000256" key="5">
    <source>
        <dbReference type="ARBA" id="ARBA00022692"/>
    </source>
</evidence>
<evidence type="ECO:0000256" key="6">
    <source>
        <dbReference type="ARBA" id="ARBA00022723"/>
    </source>
</evidence>
<keyword evidence="9" id="KW-0460">Magnesium</keyword>
<keyword evidence="13 17" id="KW-0456">Lyase</keyword>
<dbReference type="GO" id="GO:0005886">
    <property type="term" value="C:plasma membrane"/>
    <property type="evidence" value="ECO:0007669"/>
    <property type="project" value="UniProtKB-ARBA"/>
</dbReference>
<dbReference type="PANTHER" id="PTHR11920">
    <property type="entry name" value="GUANYLYL CYCLASE"/>
    <property type="match status" value="1"/>
</dbReference>
<evidence type="ECO:0000256" key="3">
    <source>
        <dbReference type="ARBA" id="ARBA00012201"/>
    </source>
</evidence>
<evidence type="ECO:0000256" key="17">
    <source>
        <dbReference type="RuleBase" id="RU000405"/>
    </source>
</evidence>
<keyword evidence="6" id="KW-0479">Metal-binding</keyword>
<organism evidence="20">
    <name type="scientific">Planktothricoides sp. SpSt-374</name>
    <dbReference type="NCBI Taxonomy" id="2282167"/>
    <lineage>
        <taxon>Bacteria</taxon>
        <taxon>Bacillati</taxon>
        <taxon>Cyanobacteriota</taxon>
        <taxon>Cyanophyceae</taxon>
        <taxon>Oscillatoriophycideae</taxon>
        <taxon>Oscillatoriales</taxon>
        <taxon>Oscillatoriaceae</taxon>
        <taxon>Planktothricoides</taxon>
    </lineage>
</organism>
<dbReference type="GO" id="GO:0046872">
    <property type="term" value="F:metal ion binding"/>
    <property type="evidence" value="ECO:0007669"/>
    <property type="project" value="UniProtKB-KW"/>
</dbReference>
<comment type="caution">
    <text evidence="20">The sequence shown here is derived from an EMBL/GenBank/DDBJ whole genome shotgun (WGS) entry which is preliminary data.</text>
</comment>
<dbReference type="EC" id="4.6.1.1" evidence="3"/>
<evidence type="ECO:0000256" key="9">
    <source>
        <dbReference type="ARBA" id="ARBA00022842"/>
    </source>
</evidence>
<keyword evidence="10 18" id="KW-1133">Transmembrane helix</keyword>
<evidence type="ECO:0000256" key="2">
    <source>
        <dbReference type="ARBA" id="ARBA00004370"/>
    </source>
</evidence>
<keyword evidence="12 18" id="KW-0472">Membrane</keyword>
<dbReference type="PANTHER" id="PTHR11920:SF335">
    <property type="entry name" value="GUANYLATE CYCLASE"/>
    <property type="match status" value="1"/>
</dbReference>
<evidence type="ECO:0000256" key="18">
    <source>
        <dbReference type="SAM" id="Phobius"/>
    </source>
</evidence>
<evidence type="ECO:0000256" key="11">
    <source>
        <dbReference type="ARBA" id="ARBA00022998"/>
    </source>
</evidence>
<keyword evidence="7" id="KW-0547">Nucleotide-binding</keyword>
<dbReference type="SMART" id="SM00044">
    <property type="entry name" value="CYCc"/>
    <property type="match status" value="1"/>
</dbReference>
<reference evidence="20" key="1">
    <citation type="journal article" date="2020" name="mSystems">
        <title>Genome- and Community-Level Interaction Insights into Carbon Utilization and Element Cycling Functions of Hydrothermarchaeota in Hydrothermal Sediment.</title>
        <authorList>
            <person name="Zhou Z."/>
            <person name="Liu Y."/>
            <person name="Xu W."/>
            <person name="Pan J."/>
            <person name="Luo Z.H."/>
            <person name="Li M."/>
        </authorList>
    </citation>
    <scope>NUCLEOTIDE SEQUENCE [LARGE SCALE GENOMIC DNA]</scope>
    <source>
        <strain evidence="20">SpSt-374</strain>
    </source>
</reference>
<evidence type="ECO:0000256" key="12">
    <source>
        <dbReference type="ARBA" id="ARBA00023136"/>
    </source>
</evidence>
<evidence type="ECO:0000256" key="16">
    <source>
        <dbReference type="ARBA" id="ARBA00064436"/>
    </source>
</evidence>
<accession>A0A7C3VHI3</accession>
<dbReference type="Gene3D" id="3.30.70.1230">
    <property type="entry name" value="Nucleotide cyclase"/>
    <property type="match status" value="1"/>
</dbReference>
<protein>
    <recommendedName>
        <fullName evidence="4">Adenylate cyclase</fullName>
        <ecNumber evidence="3">4.6.1.1</ecNumber>
    </recommendedName>
    <alternativeName>
        <fullName evidence="14">ATP pyrophosphate-lyase</fullName>
    </alternativeName>
    <alternativeName>
        <fullName evidence="15">Adenylyl cyclase</fullName>
    </alternativeName>
</protein>
<keyword evidence="5 18" id="KW-0812">Transmembrane</keyword>
<keyword evidence="8" id="KW-0067">ATP-binding</keyword>
<evidence type="ECO:0000259" key="19">
    <source>
        <dbReference type="PROSITE" id="PS50125"/>
    </source>
</evidence>
<evidence type="ECO:0000256" key="4">
    <source>
        <dbReference type="ARBA" id="ARBA00021420"/>
    </source>
</evidence>
<dbReference type="EMBL" id="DSPX01000019">
    <property type="protein sequence ID" value="HGF99556.1"/>
    <property type="molecule type" value="Genomic_DNA"/>
</dbReference>
<dbReference type="GO" id="GO:0005524">
    <property type="term" value="F:ATP binding"/>
    <property type="evidence" value="ECO:0007669"/>
    <property type="project" value="UniProtKB-KW"/>
</dbReference>
<dbReference type="Pfam" id="PF00211">
    <property type="entry name" value="Guanylate_cyc"/>
    <property type="match status" value="1"/>
</dbReference>
<dbReference type="GO" id="GO:0006171">
    <property type="term" value="P:cAMP biosynthetic process"/>
    <property type="evidence" value="ECO:0007669"/>
    <property type="project" value="UniProtKB-KW"/>
</dbReference>
<keyword evidence="11" id="KW-0115">cAMP biosynthesis</keyword>
<evidence type="ECO:0000256" key="8">
    <source>
        <dbReference type="ARBA" id="ARBA00022840"/>
    </source>
</evidence>
<dbReference type="FunFam" id="3.30.70.1230:FF:000033">
    <property type="entry name" value="Adenylate cyclase"/>
    <property type="match status" value="1"/>
</dbReference>
<evidence type="ECO:0000256" key="14">
    <source>
        <dbReference type="ARBA" id="ARBA00032597"/>
    </source>
</evidence>
<dbReference type="CDD" id="cd07302">
    <property type="entry name" value="CHD"/>
    <property type="match status" value="1"/>
</dbReference>
<dbReference type="InterPro" id="IPR001054">
    <property type="entry name" value="A/G_cyclase"/>
</dbReference>
<evidence type="ECO:0000256" key="13">
    <source>
        <dbReference type="ARBA" id="ARBA00023239"/>
    </source>
</evidence>
<dbReference type="InterPro" id="IPR018297">
    <property type="entry name" value="A/G_cyclase_CS"/>
</dbReference>